<comment type="caution">
    <text evidence="2">The sequence shown here is derived from an EMBL/GenBank/DDBJ whole genome shotgun (WGS) entry which is preliminary data.</text>
</comment>
<name>A0A9N8W7I9_9GLOM</name>
<feature type="region of interest" description="Disordered" evidence="1">
    <location>
        <begin position="1"/>
        <end position="30"/>
    </location>
</feature>
<feature type="compositionally biased region" description="Basic and acidic residues" evidence="1">
    <location>
        <begin position="1"/>
        <end position="12"/>
    </location>
</feature>
<evidence type="ECO:0000313" key="3">
    <source>
        <dbReference type="Proteomes" id="UP000789759"/>
    </source>
</evidence>
<reference evidence="2" key="1">
    <citation type="submission" date="2021-06" db="EMBL/GenBank/DDBJ databases">
        <authorList>
            <person name="Kallberg Y."/>
            <person name="Tangrot J."/>
            <person name="Rosling A."/>
        </authorList>
    </citation>
    <scope>NUCLEOTIDE SEQUENCE</scope>
    <source>
        <strain evidence="2">FL966</strain>
    </source>
</reference>
<gene>
    <name evidence="2" type="ORF">CPELLU_LOCUS1380</name>
</gene>
<dbReference type="OrthoDB" id="2441771at2759"/>
<dbReference type="AlphaFoldDB" id="A0A9N8W7I9"/>
<keyword evidence="3" id="KW-1185">Reference proteome</keyword>
<evidence type="ECO:0000313" key="2">
    <source>
        <dbReference type="EMBL" id="CAG8477793.1"/>
    </source>
</evidence>
<protein>
    <submittedName>
        <fullName evidence="2">9147_t:CDS:1</fullName>
    </submittedName>
</protein>
<proteinExistence type="predicted"/>
<evidence type="ECO:0000256" key="1">
    <source>
        <dbReference type="SAM" id="MobiDB-lite"/>
    </source>
</evidence>
<feature type="non-terminal residue" evidence="2">
    <location>
        <position position="1"/>
    </location>
</feature>
<sequence>MSSNTEKNKVAVDEDLIIQSNNDPEPSRGQVNFEANFGHLSLEMLKFLCQGMGVSEVSLKQDLVNRLVSECKAREEASGDLFGKGKSMNLDNDVGDTEVFFHTRDHGHSVGGPNINKQEEGDLGARAAGVHQSLWFPEGKEKFVFDNDSDETGLWRKQNLSKAGNQWEFNEWCKVGLLMDKALNTGDVDYLLLTRQVALERAYIVRVADEDGWGVAVKMASNDTVDPMSQMFGGKRERARLAVQSVSKSKKLKPAQERSQKVDAQQGNTVNAFSGVHQGQPVTPVFFQAHPSILPFWQQWPNQHGLVSSSAVMGVSNMDSYISGQQTTQNSFLQNLFSSVGNKFSPFPGSENSNAYRRKLDKVWGLFVSFAELINHESCPASDLTIAVFLAWLKMSGQSVEIQNCLAAISRVHKLKG</sequence>
<organism evidence="2 3">
    <name type="scientific">Cetraspora pellucida</name>
    <dbReference type="NCBI Taxonomy" id="1433469"/>
    <lineage>
        <taxon>Eukaryota</taxon>
        <taxon>Fungi</taxon>
        <taxon>Fungi incertae sedis</taxon>
        <taxon>Mucoromycota</taxon>
        <taxon>Glomeromycotina</taxon>
        <taxon>Glomeromycetes</taxon>
        <taxon>Diversisporales</taxon>
        <taxon>Gigasporaceae</taxon>
        <taxon>Cetraspora</taxon>
    </lineage>
</organism>
<accession>A0A9N8W7I9</accession>
<dbReference type="Proteomes" id="UP000789759">
    <property type="component" value="Unassembled WGS sequence"/>
</dbReference>
<dbReference type="EMBL" id="CAJVQA010000495">
    <property type="protein sequence ID" value="CAG8477793.1"/>
    <property type="molecule type" value="Genomic_DNA"/>
</dbReference>